<feature type="domain" description="IrrE N-terminal-like" evidence="1">
    <location>
        <begin position="72"/>
        <end position="176"/>
    </location>
</feature>
<organism evidence="2 3">
    <name type="scientific">Kribbella antibiotica</name>
    <dbReference type="NCBI Taxonomy" id="190195"/>
    <lineage>
        <taxon>Bacteria</taxon>
        <taxon>Bacillati</taxon>
        <taxon>Actinomycetota</taxon>
        <taxon>Actinomycetes</taxon>
        <taxon>Propionibacteriales</taxon>
        <taxon>Kribbellaceae</taxon>
        <taxon>Kribbella</taxon>
    </lineage>
</organism>
<name>A0A4R4ZSK4_9ACTN</name>
<evidence type="ECO:0000313" key="3">
    <source>
        <dbReference type="Proteomes" id="UP000295124"/>
    </source>
</evidence>
<dbReference type="Pfam" id="PF06114">
    <property type="entry name" value="Peptidase_M78"/>
    <property type="match status" value="1"/>
</dbReference>
<dbReference type="Gene3D" id="1.10.10.2910">
    <property type="match status" value="1"/>
</dbReference>
<reference evidence="2 3" key="1">
    <citation type="submission" date="2019-03" db="EMBL/GenBank/DDBJ databases">
        <title>Draft genome sequences of novel Actinobacteria.</title>
        <authorList>
            <person name="Sahin N."/>
            <person name="Ay H."/>
            <person name="Saygin H."/>
        </authorList>
    </citation>
    <scope>NUCLEOTIDE SEQUENCE [LARGE SCALE GENOMIC DNA]</scope>
    <source>
        <strain evidence="2 3">JCM 13523</strain>
    </source>
</reference>
<evidence type="ECO:0000313" key="2">
    <source>
        <dbReference type="EMBL" id="TDD62031.1"/>
    </source>
</evidence>
<dbReference type="InterPro" id="IPR052345">
    <property type="entry name" value="Rad_response_metalloprotease"/>
</dbReference>
<evidence type="ECO:0000259" key="1">
    <source>
        <dbReference type="Pfam" id="PF06114"/>
    </source>
</evidence>
<comment type="caution">
    <text evidence="2">The sequence shown here is derived from an EMBL/GenBank/DDBJ whole genome shotgun (WGS) entry which is preliminary data.</text>
</comment>
<proteinExistence type="predicted"/>
<dbReference type="Proteomes" id="UP000295124">
    <property type="component" value="Unassembled WGS sequence"/>
</dbReference>
<dbReference type="PANTHER" id="PTHR43236:SF1">
    <property type="entry name" value="BLL7220 PROTEIN"/>
    <property type="match status" value="1"/>
</dbReference>
<dbReference type="AlphaFoldDB" id="A0A4R4ZSK4"/>
<gene>
    <name evidence="2" type="ORF">E1263_05315</name>
</gene>
<protein>
    <submittedName>
        <fullName evidence="2">ImmA/IrrE family metallo-endopeptidase</fullName>
    </submittedName>
</protein>
<sequence length="214" mass="24216">MENQQKTKQPSILRTLRSVIPHRSVTFGEAERIAEIQANRLLELFDITQGPVPTEIVSALPHIKVVYKALPTSGISYWSGKEWVITLNKGECKRRQRFTLMHEFKHIIDHGQTDKLYTGDRMRSSEQQAEAAADYFAGCVLLPRRHLKAAWGNGLQAPLCLANHFEASVAAVSVRLLQTGLRTVHDQFTEPVRTFVNYGRQPKQQRPELVSDGS</sequence>
<keyword evidence="3" id="KW-1185">Reference proteome</keyword>
<accession>A0A4R4ZSK4</accession>
<dbReference type="InterPro" id="IPR010359">
    <property type="entry name" value="IrrE_HExxH"/>
</dbReference>
<dbReference type="EMBL" id="SMKX01000009">
    <property type="protein sequence ID" value="TDD62031.1"/>
    <property type="molecule type" value="Genomic_DNA"/>
</dbReference>
<dbReference type="OrthoDB" id="9794834at2"/>
<dbReference type="RefSeq" id="WP_132165952.1">
    <property type="nucleotide sequence ID" value="NZ_SMKX01000009.1"/>
</dbReference>
<dbReference type="PANTHER" id="PTHR43236">
    <property type="entry name" value="ANTITOXIN HIGA1"/>
    <property type="match status" value="1"/>
</dbReference>